<dbReference type="PANTHER" id="PTHR33936">
    <property type="entry name" value="PROTEIN CBG17840"/>
    <property type="match status" value="1"/>
</dbReference>
<dbReference type="PANTHER" id="PTHR33936:SF24">
    <property type="entry name" value="C2H2-TYPE DOMAIN-CONTAINING PROTEIN"/>
    <property type="match status" value="1"/>
</dbReference>
<dbReference type="InterPro" id="IPR013087">
    <property type="entry name" value="Znf_C2H2_type"/>
</dbReference>
<dbReference type="EMBL" id="CAXKWB010004061">
    <property type="protein sequence ID" value="CAL4071888.1"/>
    <property type="molecule type" value="Genomic_DNA"/>
</dbReference>
<evidence type="ECO:0000313" key="5">
    <source>
        <dbReference type="Proteomes" id="UP001497623"/>
    </source>
</evidence>
<accession>A0AAV2Q8T5</accession>
<protein>
    <recommendedName>
        <fullName evidence="3">C2H2-type domain-containing protein</fullName>
    </recommendedName>
</protein>
<evidence type="ECO:0000259" key="3">
    <source>
        <dbReference type="PROSITE" id="PS50157"/>
    </source>
</evidence>
<gene>
    <name evidence="4" type="ORF">MNOR_LOCUS8680</name>
</gene>
<keyword evidence="5" id="KW-1185">Reference proteome</keyword>
<comment type="caution">
    <text evidence="4">The sequence shown here is derived from an EMBL/GenBank/DDBJ whole genome shotgun (WGS) entry which is preliminary data.</text>
</comment>
<proteinExistence type="predicted"/>
<dbReference type="GO" id="GO:0008270">
    <property type="term" value="F:zinc ion binding"/>
    <property type="evidence" value="ECO:0007669"/>
    <property type="project" value="UniProtKB-KW"/>
</dbReference>
<name>A0AAV2Q8T5_MEGNR</name>
<evidence type="ECO:0000256" key="1">
    <source>
        <dbReference type="PROSITE-ProRule" id="PRU00042"/>
    </source>
</evidence>
<organism evidence="4 5">
    <name type="scientific">Meganyctiphanes norvegica</name>
    <name type="common">Northern krill</name>
    <name type="synonym">Thysanopoda norvegica</name>
    <dbReference type="NCBI Taxonomy" id="48144"/>
    <lineage>
        <taxon>Eukaryota</taxon>
        <taxon>Metazoa</taxon>
        <taxon>Ecdysozoa</taxon>
        <taxon>Arthropoda</taxon>
        <taxon>Crustacea</taxon>
        <taxon>Multicrustacea</taxon>
        <taxon>Malacostraca</taxon>
        <taxon>Eumalacostraca</taxon>
        <taxon>Eucarida</taxon>
        <taxon>Euphausiacea</taxon>
        <taxon>Euphausiidae</taxon>
        <taxon>Meganyctiphanes</taxon>
    </lineage>
</organism>
<dbReference type="InterPro" id="IPR052797">
    <property type="entry name" value="RegFact_GeneExpr_CellDeath"/>
</dbReference>
<keyword evidence="1" id="KW-0862">Zinc</keyword>
<reference evidence="4 5" key="1">
    <citation type="submission" date="2024-05" db="EMBL/GenBank/DDBJ databases">
        <authorList>
            <person name="Wallberg A."/>
        </authorList>
    </citation>
    <scope>NUCLEOTIDE SEQUENCE [LARGE SCALE GENOMIC DNA]</scope>
</reference>
<feature type="non-terminal residue" evidence="4">
    <location>
        <position position="1"/>
    </location>
</feature>
<keyword evidence="1" id="KW-0863">Zinc-finger</keyword>
<dbReference type="PROSITE" id="PS00028">
    <property type="entry name" value="ZINC_FINGER_C2H2_1"/>
    <property type="match status" value="1"/>
</dbReference>
<keyword evidence="2" id="KW-0732">Signal</keyword>
<sequence length="174" mass="20191">WSVLIFDIFFFCVSALKSMAVPCNEPGCLQSFTAIANLRKHLLFTHNQDHPEIVEFFSSEEDFKKWKSEYEAKHLVKFCVYNTKSPKAGHGTIRYYRCNVSRISRNFKNTRKMSDYCTAGLKAKDEGNGGVSIVLHPTHYNHNPQGYKIVNRMLNLPSRDLHQNFIDYNTLSYL</sequence>
<keyword evidence="1" id="KW-0479">Metal-binding</keyword>
<dbReference type="PROSITE" id="PS50157">
    <property type="entry name" value="ZINC_FINGER_C2H2_2"/>
    <property type="match status" value="1"/>
</dbReference>
<feature type="signal peptide" evidence="2">
    <location>
        <begin position="1"/>
        <end position="20"/>
    </location>
</feature>
<dbReference type="AlphaFoldDB" id="A0AAV2Q8T5"/>
<dbReference type="Proteomes" id="UP001497623">
    <property type="component" value="Unassembled WGS sequence"/>
</dbReference>
<evidence type="ECO:0000256" key="2">
    <source>
        <dbReference type="SAM" id="SignalP"/>
    </source>
</evidence>
<feature type="chain" id="PRO_5043584593" description="C2H2-type domain-containing protein" evidence="2">
    <location>
        <begin position="21"/>
        <end position="174"/>
    </location>
</feature>
<feature type="domain" description="C2H2-type" evidence="3">
    <location>
        <begin position="21"/>
        <end position="51"/>
    </location>
</feature>
<evidence type="ECO:0000313" key="4">
    <source>
        <dbReference type="EMBL" id="CAL4071888.1"/>
    </source>
</evidence>